<sequence>MIDYLTYYEAEDVVIFGAPCSTEGQEWIFPRKIWIYWYILDSRCQIAAESETNNLTLRNGWYPRHARKEYMHGFLAPDKVSTHDGLPWAVAHTPPAWLELLRNIRICEPPTRVFPEVCPAILFVIVSGFDGSRESPPTTSQPLQKLFAGLTLPSLTHLKIGASEHPSLVLPWPHSLFISLSRRSSFHHHLKSLCLYPVAIPEAELLECLATLPELERLSISDHPSTLGNLLITDTLLEALTWTPSCLFPKLSFLDLGSMLKFDDNIYLKFLLSRVDGAPFGANLSPLRGYERELDSTSGREYEHM</sequence>
<protein>
    <submittedName>
        <fullName evidence="1">Uncharacterized protein</fullName>
    </submittedName>
</protein>
<dbReference type="Proteomes" id="UP001215280">
    <property type="component" value="Unassembled WGS sequence"/>
</dbReference>
<proteinExistence type="predicted"/>
<keyword evidence="2" id="KW-1185">Reference proteome</keyword>
<accession>A0AAD7IWA6</accession>
<comment type="caution">
    <text evidence="1">The sequence shown here is derived from an EMBL/GenBank/DDBJ whole genome shotgun (WGS) entry which is preliminary data.</text>
</comment>
<dbReference type="EMBL" id="JARJLG010000077">
    <property type="protein sequence ID" value="KAJ7751741.1"/>
    <property type="molecule type" value="Genomic_DNA"/>
</dbReference>
<dbReference type="AlphaFoldDB" id="A0AAD7IWA6"/>
<organism evidence="1 2">
    <name type="scientific">Mycena maculata</name>
    <dbReference type="NCBI Taxonomy" id="230809"/>
    <lineage>
        <taxon>Eukaryota</taxon>
        <taxon>Fungi</taxon>
        <taxon>Dikarya</taxon>
        <taxon>Basidiomycota</taxon>
        <taxon>Agaricomycotina</taxon>
        <taxon>Agaricomycetes</taxon>
        <taxon>Agaricomycetidae</taxon>
        <taxon>Agaricales</taxon>
        <taxon>Marasmiineae</taxon>
        <taxon>Mycenaceae</taxon>
        <taxon>Mycena</taxon>
    </lineage>
</organism>
<evidence type="ECO:0000313" key="2">
    <source>
        <dbReference type="Proteomes" id="UP001215280"/>
    </source>
</evidence>
<gene>
    <name evidence="1" type="ORF">DFH07DRAFT_1032183</name>
</gene>
<name>A0AAD7IWA6_9AGAR</name>
<reference evidence="1" key="1">
    <citation type="submission" date="2023-03" db="EMBL/GenBank/DDBJ databases">
        <title>Massive genome expansion in bonnet fungi (Mycena s.s.) driven by repeated elements and novel gene families across ecological guilds.</title>
        <authorList>
            <consortium name="Lawrence Berkeley National Laboratory"/>
            <person name="Harder C.B."/>
            <person name="Miyauchi S."/>
            <person name="Viragh M."/>
            <person name="Kuo A."/>
            <person name="Thoen E."/>
            <person name="Andreopoulos B."/>
            <person name="Lu D."/>
            <person name="Skrede I."/>
            <person name="Drula E."/>
            <person name="Henrissat B."/>
            <person name="Morin E."/>
            <person name="Kohler A."/>
            <person name="Barry K."/>
            <person name="LaButti K."/>
            <person name="Morin E."/>
            <person name="Salamov A."/>
            <person name="Lipzen A."/>
            <person name="Mereny Z."/>
            <person name="Hegedus B."/>
            <person name="Baldrian P."/>
            <person name="Stursova M."/>
            <person name="Weitz H."/>
            <person name="Taylor A."/>
            <person name="Grigoriev I.V."/>
            <person name="Nagy L.G."/>
            <person name="Martin F."/>
            <person name="Kauserud H."/>
        </authorList>
    </citation>
    <scope>NUCLEOTIDE SEQUENCE</scope>
    <source>
        <strain evidence="1">CBHHK188m</strain>
    </source>
</reference>
<evidence type="ECO:0000313" key="1">
    <source>
        <dbReference type="EMBL" id="KAJ7751741.1"/>
    </source>
</evidence>